<dbReference type="AlphaFoldDB" id="A0A6P1QT96"/>
<protein>
    <submittedName>
        <fullName evidence="6">AI-2E family transporter</fullName>
    </submittedName>
</protein>
<dbReference type="Proteomes" id="UP000464318">
    <property type="component" value="Chromosome"/>
</dbReference>
<organism evidence="6 7">
    <name type="scientific">Bergeyella cardium</name>
    <dbReference type="NCBI Taxonomy" id="1585976"/>
    <lineage>
        <taxon>Bacteria</taxon>
        <taxon>Pseudomonadati</taxon>
        <taxon>Bacteroidota</taxon>
        <taxon>Flavobacteriia</taxon>
        <taxon>Flavobacteriales</taxon>
        <taxon>Weeksellaceae</taxon>
        <taxon>Bergeyella</taxon>
    </lineage>
</organism>
<accession>A0A6P1QT96</accession>
<keyword evidence="5" id="KW-0472">Membrane</keyword>
<evidence type="ECO:0000256" key="3">
    <source>
        <dbReference type="ARBA" id="ARBA00022692"/>
    </source>
</evidence>
<dbReference type="Pfam" id="PF01594">
    <property type="entry name" value="AI-2E_transport"/>
    <property type="match status" value="1"/>
</dbReference>
<evidence type="ECO:0000256" key="1">
    <source>
        <dbReference type="ARBA" id="ARBA00004141"/>
    </source>
</evidence>
<dbReference type="RefSeq" id="WP_160224172.1">
    <property type="nucleotide sequence ID" value="NZ_CP029149.1"/>
</dbReference>
<evidence type="ECO:0000313" key="7">
    <source>
        <dbReference type="Proteomes" id="UP000464318"/>
    </source>
</evidence>
<dbReference type="PANTHER" id="PTHR21716:SF4">
    <property type="entry name" value="TRANSMEMBRANE PROTEIN 245"/>
    <property type="match status" value="1"/>
</dbReference>
<dbReference type="OrthoDB" id="9773730at2"/>
<comment type="similarity">
    <text evidence="2">Belongs to the autoinducer-2 exporter (AI-2E) (TC 2.A.86) family.</text>
</comment>
<dbReference type="EMBL" id="CP029149">
    <property type="protein sequence ID" value="QHN65326.1"/>
    <property type="molecule type" value="Genomic_DNA"/>
</dbReference>
<sequence length="356" mass="39559">MLNNERQISSTVIKQVALLAIILTLSYLICSNLSMFIPSVLGAATLYIMCRDFNFYLQRKRQWKPMWASLFILFQSLVVLIIPVYFFADSLIVRIINSQQYLEQLSDFLNKIQEYIYSQTGVDVLSKDNITKIQSLAAQLSTEIVSTTVNMVTIVSSMYFILYFMFANARQFEHALMTAIPFKRANTDLIGQKFRKLVIANAVGIPVVALGQGIVALIGYFIFGAPSPMFLFGLTAIASMIPIVGGAIVYIPVSIFMVAQGDSTGGVLLALYCLVVVGLTDNVLRFTLLKKLEDIHPLNTVFGIIMGMNLFGFMGLVFGPIMVSITVLLIQIYKDEFLSGDDEPISSPKEGEINNQ</sequence>
<proteinExistence type="inferred from homology"/>
<gene>
    <name evidence="6" type="ORF">DBX24_05205</name>
</gene>
<evidence type="ECO:0000256" key="2">
    <source>
        <dbReference type="ARBA" id="ARBA00009773"/>
    </source>
</evidence>
<evidence type="ECO:0000256" key="4">
    <source>
        <dbReference type="ARBA" id="ARBA00022989"/>
    </source>
</evidence>
<keyword evidence="3" id="KW-0812">Transmembrane</keyword>
<keyword evidence="7" id="KW-1185">Reference proteome</keyword>
<name>A0A6P1QT96_9FLAO</name>
<evidence type="ECO:0000256" key="5">
    <source>
        <dbReference type="ARBA" id="ARBA00023136"/>
    </source>
</evidence>
<evidence type="ECO:0000313" key="6">
    <source>
        <dbReference type="EMBL" id="QHN65326.1"/>
    </source>
</evidence>
<keyword evidence="4" id="KW-1133">Transmembrane helix</keyword>
<dbReference type="GO" id="GO:0016020">
    <property type="term" value="C:membrane"/>
    <property type="evidence" value="ECO:0007669"/>
    <property type="project" value="UniProtKB-SubCell"/>
</dbReference>
<dbReference type="KEGG" id="bcad:DBX24_05205"/>
<dbReference type="InterPro" id="IPR002549">
    <property type="entry name" value="AI-2E-like"/>
</dbReference>
<dbReference type="PANTHER" id="PTHR21716">
    <property type="entry name" value="TRANSMEMBRANE PROTEIN"/>
    <property type="match status" value="1"/>
</dbReference>
<comment type="subcellular location">
    <subcellularLocation>
        <location evidence="1">Membrane</location>
        <topology evidence="1">Multi-pass membrane protein</topology>
    </subcellularLocation>
</comment>
<reference evidence="6 7" key="1">
    <citation type="submission" date="2018-04" db="EMBL/GenBank/DDBJ databases">
        <title>Characteristic and Complete Genome Sequencing of A Novel Member of Infective Endocarditis Causative Bacteria: Bergeyella cardium QL-PH.</title>
        <authorList>
            <person name="Pan H."/>
            <person name="Sun E."/>
            <person name="Zhang Y."/>
        </authorList>
    </citation>
    <scope>NUCLEOTIDE SEQUENCE [LARGE SCALE GENOMIC DNA]</scope>
    <source>
        <strain evidence="6 7">HPQL</strain>
    </source>
</reference>